<dbReference type="PANTHER" id="PTHR43861:SF6">
    <property type="entry name" value="METHYLTRANSFERASE TYPE 11"/>
    <property type="match status" value="1"/>
</dbReference>
<dbReference type="Proteomes" id="UP001144612">
    <property type="component" value="Unassembled WGS sequence"/>
</dbReference>
<accession>A0ABT4DDI0</accession>
<evidence type="ECO:0000259" key="2">
    <source>
        <dbReference type="Pfam" id="PF13649"/>
    </source>
</evidence>
<protein>
    <submittedName>
        <fullName evidence="3">Class I SAM-dependent methyltransferase</fullName>
    </submittedName>
</protein>
<feature type="domain" description="Methyltransferase" evidence="2">
    <location>
        <begin position="43"/>
        <end position="137"/>
    </location>
</feature>
<reference evidence="3" key="1">
    <citation type="submission" date="2022-12" db="EMBL/GenBank/DDBJ databases">
        <title>Clostridium sp. nov., isolated from industrial wastewater.</title>
        <authorList>
            <person name="Jiayan W."/>
        </authorList>
    </citation>
    <scope>NUCLEOTIDE SEQUENCE</scope>
    <source>
        <strain evidence="3">ZC22-4</strain>
    </source>
</reference>
<comment type="caution">
    <text evidence="3">The sequence shown here is derived from an EMBL/GenBank/DDBJ whole genome shotgun (WGS) entry which is preliminary data.</text>
</comment>
<keyword evidence="3" id="KW-0489">Methyltransferase</keyword>
<dbReference type="PANTHER" id="PTHR43861">
    <property type="entry name" value="TRANS-ACONITATE 2-METHYLTRANSFERASE-RELATED"/>
    <property type="match status" value="1"/>
</dbReference>
<dbReference type="Pfam" id="PF13649">
    <property type="entry name" value="Methyltransf_25"/>
    <property type="match status" value="1"/>
</dbReference>
<dbReference type="GO" id="GO:0008168">
    <property type="term" value="F:methyltransferase activity"/>
    <property type="evidence" value="ECO:0007669"/>
    <property type="project" value="UniProtKB-KW"/>
</dbReference>
<evidence type="ECO:0000313" key="4">
    <source>
        <dbReference type="Proteomes" id="UP001144612"/>
    </source>
</evidence>
<dbReference type="InterPro" id="IPR041698">
    <property type="entry name" value="Methyltransf_25"/>
</dbReference>
<dbReference type="Gene3D" id="3.40.50.150">
    <property type="entry name" value="Vaccinia Virus protein VP39"/>
    <property type="match status" value="1"/>
</dbReference>
<dbReference type="SUPFAM" id="SSF53335">
    <property type="entry name" value="S-adenosyl-L-methionine-dependent methyltransferases"/>
    <property type="match status" value="1"/>
</dbReference>
<keyword evidence="1" id="KW-0808">Transferase</keyword>
<dbReference type="Gene3D" id="2.20.25.110">
    <property type="entry name" value="S-adenosyl-L-methionine-dependent methyltransferases"/>
    <property type="match status" value="1"/>
</dbReference>
<sequence length="255" mass="30176">MNCYKEFSSIYDKLIYNDIDYKKMGKAIIDLCKKYNVEKNDYLDLACGTANVTKEVSKEFKNIWAVDLSCDMLGIASDKLSEERIKAQLVCQDMSELNLMRKFDLITCVLDSTNYITDNNELENYFKRVYNHLKDNGLFVFDINSYYKITEVLGNNIYNYDDEEIVYIWENILEDDVVSMYLTFFVKEGELYKRFDEEHEERAYSEEFLDNLLSKLGFEILEKLDNYNDNKISTKTERVVYVLRKKISGGNDNER</sequence>
<dbReference type="RefSeq" id="WP_268062807.1">
    <property type="nucleotide sequence ID" value="NZ_JAPQFJ010000026.1"/>
</dbReference>
<proteinExistence type="predicted"/>
<keyword evidence="4" id="KW-1185">Reference proteome</keyword>
<gene>
    <name evidence="3" type="ORF">OW729_17325</name>
</gene>
<name>A0ABT4DDI0_9CLOT</name>
<dbReference type="InterPro" id="IPR029063">
    <property type="entry name" value="SAM-dependent_MTases_sf"/>
</dbReference>
<evidence type="ECO:0000313" key="3">
    <source>
        <dbReference type="EMBL" id="MCY6960370.1"/>
    </source>
</evidence>
<organism evidence="3 4">
    <name type="scientific">Clostridium brassicae</name>
    <dbReference type="NCBI Taxonomy" id="2999072"/>
    <lineage>
        <taxon>Bacteria</taxon>
        <taxon>Bacillati</taxon>
        <taxon>Bacillota</taxon>
        <taxon>Clostridia</taxon>
        <taxon>Eubacteriales</taxon>
        <taxon>Clostridiaceae</taxon>
        <taxon>Clostridium</taxon>
    </lineage>
</organism>
<evidence type="ECO:0000256" key="1">
    <source>
        <dbReference type="ARBA" id="ARBA00022679"/>
    </source>
</evidence>
<dbReference type="EMBL" id="JAPQFJ010000026">
    <property type="protein sequence ID" value="MCY6960370.1"/>
    <property type="molecule type" value="Genomic_DNA"/>
</dbReference>
<dbReference type="GO" id="GO:0032259">
    <property type="term" value="P:methylation"/>
    <property type="evidence" value="ECO:0007669"/>
    <property type="project" value="UniProtKB-KW"/>
</dbReference>